<organism evidence="2 3">
    <name type="scientific">Candidatus Desulfacyla euxinica</name>
    <dbReference type="NCBI Taxonomy" id="2841693"/>
    <lineage>
        <taxon>Bacteria</taxon>
        <taxon>Deltaproteobacteria</taxon>
        <taxon>Candidatus Desulfacyla</taxon>
    </lineage>
</organism>
<name>A0A8J6N092_9DELT</name>
<reference evidence="2 3" key="1">
    <citation type="submission" date="2020-08" db="EMBL/GenBank/DDBJ databases">
        <title>Bridging the membrane lipid divide: bacteria of the FCB group superphylum have the potential to synthesize archaeal ether lipids.</title>
        <authorList>
            <person name="Villanueva L."/>
            <person name="Von Meijenfeldt F.A.B."/>
            <person name="Westbye A.B."/>
            <person name="Yadav S."/>
            <person name="Hopmans E.C."/>
            <person name="Dutilh B.E."/>
            <person name="Sinninghe Damste J.S."/>
        </authorList>
    </citation>
    <scope>NUCLEOTIDE SEQUENCE [LARGE SCALE GENOMIC DNA]</scope>
    <source>
        <strain evidence="2">NIOZ-UU27</strain>
    </source>
</reference>
<proteinExistence type="predicted"/>
<feature type="domain" description="CoA-binding" evidence="1">
    <location>
        <begin position="10"/>
        <end position="105"/>
    </location>
</feature>
<sequence>MPTKSELDVFLKPKSVTVIGATERPGSWGSFIMEGLLSRSYPGKIYPVNYQAEQVFGIRAYRDVGSLPESPDLAILTIPAKAVEQAVEECGRKGVKGISIITAGYGEAVQDGKERERELVGLARSYGMRLLGPNVSGSFNLHAEFNGSASPEKHLVKSRLAAVCQGGYAIYDLLAHAFFKGMGVGKFVHTGNESDLTTTDFLEHLGGDPEVEAILMYVEAIKEGKRFLEVAQEISRTKPVIMYKAGQFNASSRAAKSHTGALSGIHEIYQGALAQADILISPTMELLLPLGHALIERPPMDGNRVAILTMGGSWGVALSDTLEAAGLQVPELSETLQSKLRKLGMPVRASVKNPVDIGASGLFFDKKLLLALGRNILTSGEADAIILHGMARPGMLDENPPDRLRLFLEINKEIIRGYAGMEKELGFPVFIGSIFTPWESQVIYDLNKEGLRVYDRLDEIAQILSLMYRYRVR</sequence>
<dbReference type="InterPro" id="IPR032875">
    <property type="entry name" value="Succ_CoA_lig_flav_dom"/>
</dbReference>
<comment type="caution">
    <text evidence="2">The sequence shown here is derived from an EMBL/GenBank/DDBJ whole genome shotgun (WGS) entry which is preliminary data.</text>
</comment>
<dbReference type="InterPro" id="IPR036291">
    <property type="entry name" value="NAD(P)-bd_dom_sf"/>
</dbReference>
<dbReference type="SUPFAM" id="SSF51735">
    <property type="entry name" value="NAD(P)-binding Rossmann-fold domains"/>
    <property type="match status" value="1"/>
</dbReference>
<dbReference type="Pfam" id="PF13380">
    <property type="entry name" value="CoA_binding_2"/>
    <property type="match status" value="1"/>
</dbReference>
<dbReference type="Pfam" id="PF13607">
    <property type="entry name" value="Succ_CoA_lig"/>
    <property type="match status" value="1"/>
</dbReference>
<protein>
    <submittedName>
        <fullName evidence="2">CoA-binding protein</fullName>
    </submittedName>
</protein>
<dbReference type="SMART" id="SM00881">
    <property type="entry name" value="CoA_binding"/>
    <property type="match status" value="1"/>
</dbReference>
<dbReference type="InterPro" id="IPR003781">
    <property type="entry name" value="CoA-bd"/>
</dbReference>
<dbReference type="PANTHER" id="PTHR42793">
    <property type="entry name" value="COA BINDING DOMAIN CONTAINING PROTEIN"/>
    <property type="match status" value="1"/>
</dbReference>
<evidence type="ECO:0000313" key="3">
    <source>
        <dbReference type="Proteomes" id="UP000650524"/>
    </source>
</evidence>
<dbReference type="AlphaFoldDB" id="A0A8J6N092"/>
<gene>
    <name evidence="2" type="ORF">H8E19_10195</name>
</gene>
<dbReference type="InterPro" id="IPR016102">
    <property type="entry name" value="Succinyl-CoA_synth-like"/>
</dbReference>
<dbReference type="Proteomes" id="UP000650524">
    <property type="component" value="Unassembled WGS sequence"/>
</dbReference>
<dbReference type="SUPFAM" id="SSF52210">
    <property type="entry name" value="Succinyl-CoA synthetase domains"/>
    <property type="match status" value="2"/>
</dbReference>
<accession>A0A8J6N092</accession>
<dbReference type="Gene3D" id="3.40.50.720">
    <property type="entry name" value="NAD(P)-binding Rossmann-like Domain"/>
    <property type="match status" value="1"/>
</dbReference>
<dbReference type="Gene3D" id="3.40.50.261">
    <property type="entry name" value="Succinyl-CoA synthetase domains"/>
    <property type="match status" value="2"/>
</dbReference>
<dbReference type="PANTHER" id="PTHR42793:SF1">
    <property type="entry name" value="PEPTIDYL-LYSINE N-ACETYLTRANSFERASE PATZ"/>
    <property type="match status" value="1"/>
</dbReference>
<feature type="non-terminal residue" evidence="2">
    <location>
        <position position="473"/>
    </location>
</feature>
<evidence type="ECO:0000259" key="1">
    <source>
        <dbReference type="SMART" id="SM00881"/>
    </source>
</evidence>
<evidence type="ECO:0000313" key="2">
    <source>
        <dbReference type="EMBL" id="MBC8177763.1"/>
    </source>
</evidence>
<dbReference type="EMBL" id="JACNJD010000234">
    <property type="protein sequence ID" value="MBC8177763.1"/>
    <property type="molecule type" value="Genomic_DNA"/>
</dbReference>